<dbReference type="NCBIfam" id="TIGR04360">
    <property type="entry name" value="other_trbK"/>
    <property type="match status" value="1"/>
</dbReference>
<dbReference type="KEGG" id="mpar:F7D14_07205"/>
<dbReference type="InterPro" id="IPR027587">
    <property type="entry name" value="TrbK"/>
</dbReference>
<keyword evidence="4" id="KW-1185">Reference proteome</keyword>
<feature type="compositionally biased region" description="Basic and acidic residues" evidence="1">
    <location>
        <begin position="95"/>
        <end position="104"/>
    </location>
</feature>
<name>A0A6B8M577_9HYPH</name>
<evidence type="ECO:0000256" key="1">
    <source>
        <dbReference type="SAM" id="MobiDB-lite"/>
    </source>
</evidence>
<dbReference type="Pfam" id="PF20084">
    <property type="entry name" value="TrbK"/>
    <property type="match status" value="1"/>
</dbReference>
<evidence type="ECO:0000256" key="2">
    <source>
        <dbReference type="SAM" id="Phobius"/>
    </source>
</evidence>
<dbReference type="AlphaFoldDB" id="A0A6B8M577"/>
<dbReference type="Proteomes" id="UP000422569">
    <property type="component" value="Chromosome"/>
</dbReference>
<dbReference type="EMBL" id="CP044331">
    <property type="protein sequence ID" value="QGM97282.1"/>
    <property type="molecule type" value="Genomic_DNA"/>
</dbReference>
<proteinExistence type="predicted"/>
<sequence length="126" mass="13419">MNWREWLAPENIGFVAVGIVIGAIALIGVESACDADVAARTKPAALLPSGAPSREPAIDPELLRCAQLPIEEADDPACKALRANERKRFLGGRKSTTEPAEHLIDMFPSHRSPADGASPKPARKGE</sequence>
<gene>
    <name evidence="3" type="primary">trbK-alt</name>
    <name evidence="3" type="ORF">F7D14_07205</name>
</gene>
<keyword evidence="2" id="KW-1133">Transmembrane helix</keyword>
<evidence type="ECO:0000313" key="3">
    <source>
        <dbReference type="EMBL" id="QGM97282.1"/>
    </source>
</evidence>
<keyword evidence="2" id="KW-0812">Transmembrane</keyword>
<protein>
    <submittedName>
        <fullName evidence="3">Putative entry exclusion protein TrbK-alt</fullName>
    </submittedName>
</protein>
<organism evidence="3 4">
    <name type="scientific">Methylocystis parvus</name>
    <dbReference type="NCBI Taxonomy" id="134"/>
    <lineage>
        <taxon>Bacteria</taxon>
        <taxon>Pseudomonadati</taxon>
        <taxon>Pseudomonadota</taxon>
        <taxon>Alphaproteobacteria</taxon>
        <taxon>Hyphomicrobiales</taxon>
        <taxon>Methylocystaceae</taxon>
        <taxon>Methylocystis</taxon>
    </lineage>
</organism>
<reference evidence="3 4" key="1">
    <citation type="submission" date="2019-09" db="EMBL/GenBank/DDBJ databases">
        <title>Isolation and complete genome sequencing of Methylocystis species.</title>
        <authorList>
            <person name="Rumah B.L."/>
            <person name="Stead C.E."/>
            <person name="Stevens B.C."/>
            <person name="Minton N.P."/>
            <person name="Grosse-Honebrink A."/>
            <person name="Zhang Y."/>
        </authorList>
    </citation>
    <scope>NUCLEOTIDE SEQUENCE [LARGE SCALE GENOMIC DNA]</scope>
    <source>
        <strain evidence="3 4">BRCS2</strain>
    </source>
</reference>
<keyword evidence="2" id="KW-0472">Membrane</keyword>
<feature type="region of interest" description="Disordered" evidence="1">
    <location>
        <begin position="89"/>
        <end position="126"/>
    </location>
</feature>
<evidence type="ECO:0000313" key="4">
    <source>
        <dbReference type="Proteomes" id="UP000422569"/>
    </source>
</evidence>
<dbReference type="RefSeq" id="WP_016919730.1">
    <property type="nucleotide sequence ID" value="NZ_CP044331.1"/>
</dbReference>
<accession>A0A6B8M577</accession>
<feature type="transmembrane region" description="Helical" evidence="2">
    <location>
        <begin position="12"/>
        <end position="33"/>
    </location>
</feature>